<evidence type="ECO:0000313" key="3">
    <source>
        <dbReference type="Proteomes" id="UP000299102"/>
    </source>
</evidence>
<evidence type="ECO:0000256" key="1">
    <source>
        <dbReference type="SAM" id="MobiDB-lite"/>
    </source>
</evidence>
<feature type="region of interest" description="Disordered" evidence="1">
    <location>
        <begin position="187"/>
        <end position="222"/>
    </location>
</feature>
<dbReference type="Proteomes" id="UP000299102">
    <property type="component" value="Unassembled WGS sequence"/>
</dbReference>
<gene>
    <name evidence="2" type="ORF">EVAR_103159_1</name>
</gene>
<proteinExistence type="predicted"/>
<sequence length="252" mass="28603">MPNTKNYHNLQNISISQHFSRPTTKSYNNTYLREQYEPRRRPKATTHIAYRLLSPSPPLPPAPHPIIARRLSFWADDTIHRRVPINIKFIFENVDASCGWESLMKSVTLGNVTMSHRTREGLPNALRLSHSNYDRRPDRPLRPEWFAGAGADVRPDRRLTCSPGQEGSGSRRCNLLSSLEGFNHRTAERPRGARAGPLRSGAADDLHRRRDDGSACPPRSGANGIVISRLARRRVRRPAPARVLRTLILFID</sequence>
<keyword evidence="3" id="KW-1185">Reference proteome</keyword>
<dbReference type="AlphaFoldDB" id="A0A4C1YF19"/>
<feature type="region of interest" description="Disordered" evidence="1">
    <location>
        <begin position="1"/>
        <end position="28"/>
    </location>
</feature>
<evidence type="ECO:0000313" key="2">
    <source>
        <dbReference type="EMBL" id="GBP73933.1"/>
    </source>
</evidence>
<organism evidence="2 3">
    <name type="scientific">Eumeta variegata</name>
    <name type="common">Bagworm moth</name>
    <name type="synonym">Eumeta japonica</name>
    <dbReference type="NCBI Taxonomy" id="151549"/>
    <lineage>
        <taxon>Eukaryota</taxon>
        <taxon>Metazoa</taxon>
        <taxon>Ecdysozoa</taxon>
        <taxon>Arthropoda</taxon>
        <taxon>Hexapoda</taxon>
        <taxon>Insecta</taxon>
        <taxon>Pterygota</taxon>
        <taxon>Neoptera</taxon>
        <taxon>Endopterygota</taxon>
        <taxon>Lepidoptera</taxon>
        <taxon>Glossata</taxon>
        <taxon>Ditrysia</taxon>
        <taxon>Tineoidea</taxon>
        <taxon>Psychidae</taxon>
        <taxon>Oiketicinae</taxon>
        <taxon>Eumeta</taxon>
    </lineage>
</organism>
<reference evidence="2 3" key="1">
    <citation type="journal article" date="2019" name="Commun. Biol.">
        <title>The bagworm genome reveals a unique fibroin gene that provides high tensile strength.</title>
        <authorList>
            <person name="Kono N."/>
            <person name="Nakamura H."/>
            <person name="Ohtoshi R."/>
            <person name="Tomita M."/>
            <person name="Numata K."/>
            <person name="Arakawa K."/>
        </authorList>
    </citation>
    <scope>NUCLEOTIDE SEQUENCE [LARGE SCALE GENOMIC DNA]</scope>
</reference>
<dbReference type="EMBL" id="BGZK01001192">
    <property type="protein sequence ID" value="GBP73933.1"/>
    <property type="molecule type" value="Genomic_DNA"/>
</dbReference>
<accession>A0A4C1YF19</accession>
<protein>
    <submittedName>
        <fullName evidence="2">Uncharacterized protein</fullName>
    </submittedName>
</protein>
<name>A0A4C1YF19_EUMVA</name>
<comment type="caution">
    <text evidence="2">The sequence shown here is derived from an EMBL/GenBank/DDBJ whole genome shotgun (WGS) entry which is preliminary data.</text>
</comment>
<feature type="compositionally biased region" description="Basic and acidic residues" evidence="1">
    <location>
        <begin position="202"/>
        <end position="213"/>
    </location>
</feature>